<feature type="region of interest" description="Disordered" evidence="1">
    <location>
        <begin position="1"/>
        <end position="94"/>
    </location>
</feature>
<sequence>MPPPVAPLTGLARHHTDDRRKAKPDWRRRQPRGCPRPRGLRSVDWRLSPRQNQPVPPRDRSPGSRPPRPPPEAVRRAGRPNVAGKSSSCHPHVVTMSSSCRPRVIIFGRLFCYNPLI</sequence>
<organism evidence="2">
    <name type="scientific">uncultured marine microorganism HF4000_APKG2J17</name>
    <dbReference type="NCBI Taxonomy" id="455546"/>
    <lineage>
        <taxon>unclassified sequences</taxon>
        <taxon>environmental samples</taxon>
    </lineage>
</organism>
<evidence type="ECO:0000256" key="1">
    <source>
        <dbReference type="SAM" id="MobiDB-lite"/>
    </source>
</evidence>
<gene>
    <name evidence="2" type="ORF">ALOHA_HF4000APKG2J17ctg1g7</name>
</gene>
<evidence type="ECO:0000313" key="2">
    <source>
        <dbReference type="EMBL" id="ABZ08201.1"/>
    </source>
</evidence>
<proteinExistence type="predicted"/>
<dbReference type="AlphaFoldDB" id="B3T6J1"/>
<protein>
    <submittedName>
        <fullName evidence="2">Uncharacterized protein</fullName>
    </submittedName>
</protein>
<feature type="compositionally biased region" description="Basic and acidic residues" evidence="1">
    <location>
        <begin position="14"/>
        <end position="28"/>
    </location>
</feature>
<dbReference type="EMBL" id="EU016624">
    <property type="protein sequence ID" value="ABZ08201.1"/>
    <property type="molecule type" value="Genomic_DNA"/>
</dbReference>
<name>B3T6J1_9ZZZZ</name>
<accession>B3T6J1</accession>
<reference evidence="2" key="1">
    <citation type="journal article" date="2008" name="ISME J.">
        <title>Genomic patterns of recombination, clonal divergence and environment in marine microbial populations.</title>
        <authorList>
            <person name="Konstantinidis K.T."/>
            <person name="Delong E.F."/>
        </authorList>
    </citation>
    <scope>NUCLEOTIDE SEQUENCE</scope>
</reference>
<feature type="compositionally biased region" description="Polar residues" evidence="1">
    <location>
        <begin position="84"/>
        <end position="94"/>
    </location>
</feature>